<sequence length="329" mass="36911">MNYEESQKILDEIKKANKILLNCHRSPDPDSVGGALAMRRVLFDMGKEVEIICPDNISNESKFLQSSGVVRKVDYDNFDFPTYDLFIILDSAEWSQVLGFGKEKKPAINKINIDHHFTNENFGMINLVDEERSSTSEILFRVFGDWGISITKEIAEDLLTGIIYDTSCLEHSSADVGTAKVFVKLMELGADKNKIISNIFRNLDFDMVRAMTEITKNMQIDKEYGFVWSAVPYETISLYPGARGIKSMAAGLYAASVRDANFGMIMIEEKKNYLNVSFRAKMGFDISKIADELGGGGHKQAGATVLRDISFKEAVEKVLEAARKYVNKS</sequence>
<dbReference type="InterPro" id="IPR001667">
    <property type="entry name" value="DDH_dom"/>
</dbReference>
<accession>A0A0G0UAF7</accession>
<proteinExistence type="predicted"/>
<evidence type="ECO:0000259" key="1">
    <source>
        <dbReference type="Pfam" id="PF01368"/>
    </source>
</evidence>
<dbReference type="Proteomes" id="UP000033858">
    <property type="component" value="Unassembled WGS sequence"/>
</dbReference>
<evidence type="ECO:0000313" key="3">
    <source>
        <dbReference type="EMBL" id="KKR85979.1"/>
    </source>
</evidence>
<reference evidence="3 4" key="1">
    <citation type="journal article" date="2015" name="Nature">
        <title>rRNA introns, odd ribosomes, and small enigmatic genomes across a large radiation of phyla.</title>
        <authorList>
            <person name="Brown C.T."/>
            <person name="Hug L.A."/>
            <person name="Thomas B.C."/>
            <person name="Sharon I."/>
            <person name="Castelle C.J."/>
            <person name="Singh A."/>
            <person name="Wilkins M.J."/>
            <person name="Williams K.H."/>
            <person name="Banfield J.F."/>
        </authorList>
    </citation>
    <scope>NUCLEOTIDE SEQUENCE [LARGE SCALE GENOMIC DNA]</scope>
</reference>
<dbReference type="SUPFAM" id="SSF64182">
    <property type="entry name" value="DHH phosphoesterases"/>
    <property type="match status" value="1"/>
</dbReference>
<gene>
    <name evidence="3" type="ORF">UU32_C0025G0002</name>
</gene>
<organism evidence="3 4">
    <name type="scientific">Candidatus Woesebacteria bacterium GW2011_GWB1_41_10</name>
    <dbReference type="NCBI Taxonomy" id="1618577"/>
    <lineage>
        <taxon>Bacteria</taxon>
        <taxon>Candidatus Woeseibacteriota</taxon>
    </lineage>
</organism>
<dbReference type="EMBL" id="LCAE01000025">
    <property type="protein sequence ID" value="KKR85979.1"/>
    <property type="molecule type" value="Genomic_DNA"/>
</dbReference>
<dbReference type="PANTHER" id="PTHR47618">
    <property type="entry name" value="BIFUNCTIONAL OLIGORIBONUCLEASE AND PAP PHOSPHATASE NRNA"/>
    <property type="match status" value="1"/>
</dbReference>
<dbReference type="InterPro" id="IPR038763">
    <property type="entry name" value="DHH_sf"/>
</dbReference>
<dbReference type="Pfam" id="PF02272">
    <property type="entry name" value="DHHA1"/>
    <property type="match status" value="1"/>
</dbReference>
<dbReference type="GO" id="GO:0003676">
    <property type="term" value="F:nucleic acid binding"/>
    <property type="evidence" value="ECO:0007669"/>
    <property type="project" value="InterPro"/>
</dbReference>
<dbReference type="InterPro" id="IPR003156">
    <property type="entry name" value="DHHA1_dom"/>
</dbReference>
<protein>
    <submittedName>
        <fullName evidence="3">DHH family protein</fullName>
    </submittedName>
</protein>
<name>A0A0G0UAF7_9BACT</name>
<dbReference type="Gene3D" id="3.10.310.30">
    <property type="match status" value="1"/>
</dbReference>
<dbReference type="PANTHER" id="PTHR47618:SF1">
    <property type="entry name" value="BIFUNCTIONAL OLIGORIBONUCLEASE AND PAP PHOSPHATASE NRNA"/>
    <property type="match status" value="1"/>
</dbReference>
<dbReference type="Pfam" id="PF01368">
    <property type="entry name" value="DHH"/>
    <property type="match status" value="1"/>
</dbReference>
<evidence type="ECO:0000259" key="2">
    <source>
        <dbReference type="Pfam" id="PF02272"/>
    </source>
</evidence>
<evidence type="ECO:0000313" key="4">
    <source>
        <dbReference type="Proteomes" id="UP000033858"/>
    </source>
</evidence>
<feature type="domain" description="DHHA1" evidence="2">
    <location>
        <begin position="264"/>
        <end position="327"/>
    </location>
</feature>
<feature type="domain" description="DDH" evidence="1">
    <location>
        <begin position="18"/>
        <end position="162"/>
    </location>
</feature>
<dbReference type="InterPro" id="IPR051319">
    <property type="entry name" value="Oligoribo/pAp-PDE_c-di-AMP_PDE"/>
</dbReference>
<comment type="caution">
    <text evidence="3">The sequence shown here is derived from an EMBL/GenBank/DDBJ whole genome shotgun (WGS) entry which is preliminary data.</text>
</comment>
<dbReference type="Gene3D" id="3.90.1640.10">
    <property type="entry name" value="inorganic pyrophosphatase (n-terminal core)"/>
    <property type="match status" value="1"/>
</dbReference>
<dbReference type="AlphaFoldDB" id="A0A0G0UAF7"/>